<dbReference type="EMBL" id="JANAVB010028198">
    <property type="protein sequence ID" value="KAJ6816430.1"/>
    <property type="molecule type" value="Genomic_DNA"/>
</dbReference>
<dbReference type="InterPro" id="IPR057237">
    <property type="entry name" value="DUF7915"/>
</dbReference>
<keyword evidence="4" id="KW-1185">Reference proteome</keyword>
<dbReference type="InterPro" id="IPR057235">
    <property type="entry name" value="DUF7913"/>
</dbReference>
<sequence length="774" mass="87380">MEEEKKKSTADPSAPPPAEKAIEALVEYLVSPLLPLHDSGDDPPSVRQQESVAKQMHAAVILYNYYHRKQFPSLEFLNFESFCKIAFTAKPGLVKYMEFINRCEEHLEALNNLSITEKIVTAACNICTALDASKTFPDIEGWPISKIAVFLVDSTEENCLLHFSSMTQGVWSLLEKVHKISFKKLEGRKIKRYASNKKRTLDGSSARAYEIEQELEQLALSAVEQETGISLSDLSILERHVTYSLGHEKESAQFYIMKYERVVSEEFVEVPIVDMIRSLEGPVVERGVAPIITPVVEYFHVLPYIEIISNWLRREATSHGSLCVPQREVSGENCSLVSNRIHVMKDHELNKKYDLEEQKMNFQKKKMIKSEHETTKLSANGLPSLDEFSAIYSTWVELDKLIPLKYQRANDQSLQKGKNQDIINQNTKVKVVTHKKVSGSMSGSLGARYPRKIVDEKQSVERDRILVRDGGATKRKYDLNGKKVSTQSKKMSKKEIENVKNANNSFLTDELSIDVSVSQDASVSSGMEPVRAITMKHQLINESSIQNGQTQDTVFSKDVDKDAKKIVVPCTSRPSGNVDSIRVSTSRLNDRLQLSHGSLQYVADSSCMEPDQLTTKDKTVDDKPRQSRQTQEIVITSNKNIISGEAVAADGSEFDFDNYATFYRVMESKRSDILRASLRVLLKKRDELCLQQRLIADKIAQYEMNIQTILNEGEENMSSNVKPIIEAINIFCSSEVQVDARLSSEERCGLQALKRRKFSEAVFSTTNPCQARTG</sequence>
<dbReference type="Pfam" id="PF25500">
    <property type="entry name" value="DUF7913"/>
    <property type="match status" value="1"/>
</dbReference>
<evidence type="ECO:0000313" key="4">
    <source>
        <dbReference type="Proteomes" id="UP001140949"/>
    </source>
</evidence>
<dbReference type="AlphaFoldDB" id="A0AAX6FJ79"/>
<dbReference type="PANTHER" id="PTHR33913:SF1">
    <property type="entry name" value="DRBM DOMAIN-CONTAINING PROTEIN"/>
    <property type="match status" value="1"/>
</dbReference>
<protein>
    <submittedName>
        <fullName evidence="3">Uncharacterized protein</fullName>
    </submittedName>
</protein>
<evidence type="ECO:0000259" key="1">
    <source>
        <dbReference type="Pfam" id="PF25500"/>
    </source>
</evidence>
<evidence type="ECO:0000259" key="2">
    <source>
        <dbReference type="Pfam" id="PF25502"/>
    </source>
</evidence>
<comment type="caution">
    <text evidence="3">The sequence shown here is derived from an EMBL/GenBank/DDBJ whole genome shotgun (WGS) entry which is preliminary data.</text>
</comment>
<evidence type="ECO:0000313" key="3">
    <source>
        <dbReference type="EMBL" id="KAJ6816430.1"/>
    </source>
</evidence>
<dbReference type="Pfam" id="PF25502">
    <property type="entry name" value="DUF7915"/>
    <property type="match status" value="1"/>
</dbReference>
<organism evidence="3 4">
    <name type="scientific">Iris pallida</name>
    <name type="common">Sweet iris</name>
    <dbReference type="NCBI Taxonomy" id="29817"/>
    <lineage>
        <taxon>Eukaryota</taxon>
        <taxon>Viridiplantae</taxon>
        <taxon>Streptophyta</taxon>
        <taxon>Embryophyta</taxon>
        <taxon>Tracheophyta</taxon>
        <taxon>Spermatophyta</taxon>
        <taxon>Magnoliopsida</taxon>
        <taxon>Liliopsida</taxon>
        <taxon>Asparagales</taxon>
        <taxon>Iridaceae</taxon>
        <taxon>Iridoideae</taxon>
        <taxon>Irideae</taxon>
        <taxon>Iris</taxon>
    </lineage>
</organism>
<accession>A0AAX6FJ79</accession>
<dbReference type="PANTHER" id="PTHR33913">
    <property type="entry name" value="ALEURONE LAYER MORPHOGENESIS PROTEIN"/>
    <property type="match status" value="1"/>
</dbReference>
<reference evidence="3" key="1">
    <citation type="journal article" date="2023" name="GigaByte">
        <title>Genome assembly of the bearded iris, Iris pallida Lam.</title>
        <authorList>
            <person name="Bruccoleri R.E."/>
            <person name="Oakeley E.J."/>
            <person name="Faust A.M.E."/>
            <person name="Altorfer M."/>
            <person name="Dessus-Babus S."/>
            <person name="Burckhardt D."/>
            <person name="Oertli M."/>
            <person name="Naumann U."/>
            <person name="Petersen F."/>
            <person name="Wong J."/>
        </authorList>
    </citation>
    <scope>NUCLEOTIDE SEQUENCE</scope>
    <source>
        <strain evidence="3">GSM-AAB239-AS_SAM_17_03QT</strain>
    </source>
</reference>
<dbReference type="Proteomes" id="UP001140949">
    <property type="component" value="Unassembled WGS sequence"/>
</dbReference>
<gene>
    <name evidence="3" type="ORF">M6B38_416720</name>
</gene>
<feature type="domain" description="DUF7915" evidence="2">
    <location>
        <begin position="167"/>
        <end position="314"/>
    </location>
</feature>
<name>A0AAX6FJ79_IRIPA</name>
<feature type="domain" description="DUF7913" evidence="1">
    <location>
        <begin position="17"/>
        <end position="131"/>
    </location>
</feature>
<proteinExistence type="predicted"/>
<reference evidence="3" key="2">
    <citation type="submission" date="2023-04" db="EMBL/GenBank/DDBJ databases">
        <authorList>
            <person name="Bruccoleri R.E."/>
            <person name="Oakeley E.J."/>
            <person name="Faust A.-M."/>
            <person name="Dessus-Babus S."/>
            <person name="Altorfer M."/>
            <person name="Burckhardt D."/>
            <person name="Oertli M."/>
            <person name="Naumann U."/>
            <person name="Petersen F."/>
            <person name="Wong J."/>
        </authorList>
    </citation>
    <scope>NUCLEOTIDE SEQUENCE</scope>
    <source>
        <strain evidence="3">GSM-AAB239-AS_SAM_17_03QT</strain>
        <tissue evidence="3">Leaf</tissue>
    </source>
</reference>